<evidence type="ECO:0000313" key="3">
    <source>
        <dbReference type="EMBL" id="OLQ69319.1"/>
    </source>
</evidence>
<dbReference type="PROSITE" id="PS51671">
    <property type="entry name" value="ACT"/>
    <property type="match status" value="1"/>
</dbReference>
<comment type="caution">
    <text evidence="3">The sequence shown here is derived from an EMBL/GenBank/DDBJ whole genome shotgun (WGS) entry which is preliminary data.</text>
</comment>
<gene>
    <name evidence="3" type="ORF">BIT28_20270</name>
</gene>
<protein>
    <recommendedName>
        <fullName evidence="1">Glycine cleavage system transcriptional repressor</fullName>
    </recommendedName>
</protein>
<dbReference type="STRING" id="1903952.BIT28_20270"/>
<dbReference type="PIRSF" id="PIRSF028103">
    <property type="entry name" value="GcvR"/>
    <property type="match status" value="1"/>
</dbReference>
<evidence type="ECO:0000313" key="4">
    <source>
        <dbReference type="Proteomes" id="UP000186905"/>
    </source>
</evidence>
<proteinExistence type="predicted"/>
<dbReference type="InterPro" id="IPR016867">
    <property type="entry name" value="GcvR"/>
</dbReference>
<dbReference type="InterPro" id="IPR050990">
    <property type="entry name" value="UPF0237/GcvR_regulator"/>
</dbReference>
<dbReference type="PANTHER" id="PTHR34875:SF6">
    <property type="entry name" value="UPF0237 PROTEIN MJ1558"/>
    <property type="match status" value="1"/>
</dbReference>
<accession>A0A1Q9G5S4</accession>
<dbReference type="PANTHER" id="PTHR34875">
    <property type="entry name" value="UPF0237 PROTEIN MJ1558"/>
    <property type="match status" value="1"/>
</dbReference>
<dbReference type="InterPro" id="IPR002912">
    <property type="entry name" value="ACT_dom"/>
</dbReference>
<dbReference type="Gene3D" id="3.30.70.260">
    <property type="match status" value="2"/>
</dbReference>
<feature type="domain" description="ACT" evidence="2">
    <location>
        <begin position="90"/>
        <end position="168"/>
    </location>
</feature>
<evidence type="ECO:0000259" key="2">
    <source>
        <dbReference type="PROSITE" id="PS51671"/>
    </source>
</evidence>
<evidence type="ECO:0000256" key="1">
    <source>
        <dbReference type="PIRNR" id="PIRNR028103"/>
    </source>
</evidence>
<comment type="subcellular location">
    <subcellularLocation>
        <location evidence="1">Cytoplasm</location>
    </subcellularLocation>
</comment>
<dbReference type="InterPro" id="IPR045865">
    <property type="entry name" value="ACT-like_dom_sf"/>
</dbReference>
<dbReference type="GO" id="GO:0005737">
    <property type="term" value="C:cytoplasm"/>
    <property type="evidence" value="ECO:0007669"/>
    <property type="project" value="UniProtKB-SubCell"/>
</dbReference>
<dbReference type="Proteomes" id="UP000186905">
    <property type="component" value="Unassembled WGS sequence"/>
</dbReference>
<organism evidence="3 4">
    <name type="scientific">Photobacterium proteolyticum</name>
    <dbReference type="NCBI Taxonomy" id="1903952"/>
    <lineage>
        <taxon>Bacteria</taxon>
        <taxon>Pseudomonadati</taxon>
        <taxon>Pseudomonadota</taxon>
        <taxon>Gammaproteobacteria</taxon>
        <taxon>Vibrionales</taxon>
        <taxon>Vibrionaceae</taxon>
        <taxon>Photobacterium</taxon>
    </lineage>
</organism>
<dbReference type="SUPFAM" id="SSF55021">
    <property type="entry name" value="ACT-like"/>
    <property type="match status" value="2"/>
</dbReference>
<dbReference type="OrthoDB" id="5814370at2"/>
<dbReference type="AlphaFoldDB" id="A0A1Q9G5S4"/>
<keyword evidence="1" id="KW-0678">Repressor</keyword>
<dbReference type="EMBL" id="MJIL01000101">
    <property type="protein sequence ID" value="OLQ69319.1"/>
    <property type="molecule type" value="Genomic_DNA"/>
</dbReference>
<keyword evidence="1" id="KW-0963">Cytoplasm</keyword>
<sequence>MNIQLTITIAGQDHPQLINQLAAKTHELGGKWLVSKINRLDNQIVGLIKVDIPAETAAMLKEAFNRLTDLNVRIIEAPQAAPKGSVESLKLKVESSDRPGIVNDITNILDDIGIEIVKIENYRIGVADLGQALFIAELMVEVPSEVNVDQLLEAVQQVEEDMRVSVVE</sequence>
<keyword evidence="4" id="KW-1185">Reference proteome</keyword>
<name>A0A1Q9G5S4_9GAMM</name>
<dbReference type="RefSeq" id="WP_075768245.1">
    <property type="nucleotide sequence ID" value="NZ_MJIL01000101.1"/>
</dbReference>
<dbReference type="Pfam" id="PF13740">
    <property type="entry name" value="ACT_6"/>
    <property type="match status" value="1"/>
</dbReference>
<keyword evidence="1" id="KW-0804">Transcription</keyword>
<dbReference type="GO" id="GO:0006355">
    <property type="term" value="P:regulation of DNA-templated transcription"/>
    <property type="evidence" value="ECO:0007669"/>
    <property type="project" value="UniProtKB-UniRule"/>
</dbReference>
<reference evidence="3 4" key="1">
    <citation type="submission" date="2016-09" db="EMBL/GenBank/DDBJ databases">
        <title>Photobacterium proteolyticum sp. nov. a protease producing bacterium isolated from ocean sediments of Laizhou Bay.</title>
        <authorList>
            <person name="Li Y."/>
        </authorList>
    </citation>
    <scope>NUCLEOTIDE SEQUENCE [LARGE SCALE GENOMIC DNA]</scope>
    <source>
        <strain evidence="3 4">13-12</strain>
    </source>
</reference>